<dbReference type="AlphaFoldDB" id="A0A382ZK00"/>
<evidence type="ECO:0008006" key="2">
    <source>
        <dbReference type="Google" id="ProtNLM"/>
    </source>
</evidence>
<organism evidence="1">
    <name type="scientific">marine metagenome</name>
    <dbReference type="NCBI Taxonomy" id="408172"/>
    <lineage>
        <taxon>unclassified sequences</taxon>
        <taxon>metagenomes</taxon>
        <taxon>ecological metagenomes</taxon>
    </lineage>
</organism>
<dbReference type="Gene3D" id="3.80.10.10">
    <property type="entry name" value="Ribonuclease Inhibitor"/>
    <property type="match status" value="1"/>
</dbReference>
<reference evidence="1" key="1">
    <citation type="submission" date="2018-05" db="EMBL/GenBank/DDBJ databases">
        <authorList>
            <person name="Lanie J.A."/>
            <person name="Ng W.-L."/>
            <person name="Kazmierczak K.M."/>
            <person name="Andrzejewski T.M."/>
            <person name="Davidsen T.M."/>
            <person name="Wayne K.J."/>
            <person name="Tettelin H."/>
            <person name="Glass J.I."/>
            <person name="Rusch D."/>
            <person name="Podicherti R."/>
            <person name="Tsui H.-C.T."/>
            <person name="Winkler M.E."/>
        </authorList>
    </citation>
    <scope>NUCLEOTIDE SEQUENCE</scope>
</reference>
<gene>
    <name evidence="1" type="ORF">METZ01_LOCUS447872</name>
</gene>
<name>A0A382ZK00_9ZZZZ</name>
<feature type="non-terminal residue" evidence="1">
    <location>
        <position position="257"/>
    </location>
</feature>
<dbReference type="SUPFAM" id="SSF141571">
    <property type="entry name" value="Pentapeptide repeat-like"/>
    <property type="match status" value="1"/>
</dbReference>
<proteinExistence type="predicted"/>
<protein>
    <recommendedName>
        <fullName evidence="2">BspA family leucine-rich repeat surface protein</fullName>
    </recommendedName>
</protein>
<feature type="non-terminal residue" evidence="1">
    <location>
        <position position="1"/>
    </location>
</feature>
<dbReference type="InterPro" id="IPR011889">
    <property type="entry name" value="Liste_lipo_26"/>
</dbReference>
<evidence type="ECO:0000313" key="1">
    <source>
        <dbReference type="EMBL" id="SVD95018.1"/>
    </source>
</evidence>
<dbReference type="InterPro" id="IPR032675">
    <property type="entry name" value="LRR_dom_sf"/>
</dbReference>
<accession>A0A382ZK00</accession>
<dbReference type="Pfam" id="PF03382">
    <property type="entry name" value="DUF285"/>
    <property type="match status" value="1"/>
</dbReference>
<dbReference type="EMBL" id="UINC01184006">
    <property type="protein sequence ID" value="SVD95018.1"/>
    <property type="molecule type" value="Genomic_DNA"/>
</dbReference>
<dbReference type="InterPro" id="IPR005046">
    <property type="entry name" value="DUF285"/>
</dbReference>
<dbReference type="NCBIfam" id="TIGR02167">
    <property type="entry name" value="Liste_lipo_26"/>
    <property type="match status" value="6"/>
</dbReference>
<sequence length="257" mass="28474">WVSDQASAEATYGHISGWDVSAVTNMSSLFMYTPFNDDISSWDVSNVTNMLNMFHHAASFNQDISSWDVSSVTSMRQMFHIAMNFNQDLSGWDVSAVTNMNAMFWRANIFNADISSWDVSNVTNMNALFVETNSFNQDISEWNVSNVTEMGNMFGSANGLSDENKCAIQTAFSSNPNWPYDWSGSCPPPMVTSVEITGTSGYRFLSSPVSGAIYGDLLDELWTQGSAGSDMPESSPNVWTWNNSWNALTDLATDNYT</sequence>